<evidence type="ECO:0000259" key="17">
    <source>
        <dbReference type="PROSITE" id="PS50885"/>
    </source>
</evidence>
<accession>A0A080M0S2</accession>
<dbReference type="STRING" id="1453999.AW06_004172"/>
<dbReference type="SUPFAM" id="SSF55874">
    <property type="entry name" value="ATPase domain of HSP90 chaperone/DNA topoisomerase II/histidine kinase"/>
    <property type="match status" value="1"/>
</dbReference>
<dbReference type="GO" id="GO:0000155">
    <property type="term" value="F:phosphorelay sensor kinase activity"/>
    <property type="evidence" value="ECO:0007669"/>
    <property type="project" value="InterPro"/>
</dbReference>
<dbReference type="CDD" id="cd00082">
    <property type="entry name" value="HisKA"/>
    <property type="match status" value="1"/>
</dbReference>
<dbReference type="EMBL" id="JDST02000121">
    <property type="protein sequence ID" value="KFB74862.1"/>
    <property type="molecule type" value="Genomic_DNA"/>
</dbReference>
<keyword evidence="6" id="KW-0597">Phosphoprotein</keyword>
<dbReference type="PANTHER" id="PTHR44936">
    <property type="entry name" value="SENSOR PROTEIN CREC"/>
    <property type="match status" value="1"/>
</dbReference>
<dbReference type="SMART" id="SM00387">
    <property type="entry name" value="HATPase_c"/>
    <property type="match status" value="1"/>
</dbReference>
<proteinExistence type="predicted"/>
<organism evidence="18 19">
    <name type="scientific">Candidatus Accumulibacter cognatus</name>
    <dbReference type="NCBI Taxonomy" id="2954383"/>
    <lineage>
        <taxon>Bacteria</taxon>
        <taxon>Pseudomonadati</taxon>
        <taxon>Pseudomonadota</taxon>
        <taxon>Betaproteobacteria</taxon>
        <taxon>Candidatus Accumulibacter</taxon>
    </lineage>
</organism>
<dbReference type="Gene3D" id="1.10.8.500">
    <property type="entry name" value="HAMP domain in histidine kinase"/>
    <property type="match status" value="1"/>
</dbReference>
<evidence type="ECO:0000313" key="19">
    <source>
        <dbReference type="Proteomes" id="UP000021315"/>
    </source>
</evidence>
<reference evidence="18" key="1">
    <citation type="submission" date="2014-02" db="EMBL/GenBank/DDBJ databases">
        <title>Expanding our view of genomic diversity in Candidatus Accumulibacter clades.</title>
        <authorList>
            <person name="Skennerton C.T."/>
            <person name="Barr J.J."/>
            <person name="Slater F.R."/>
            <person name="Bond P.L."/>
            <person name="Tyson G.W."/>
        </authorList>
    </citation>
    <scope>NUCLEOTIDE SEQUENCE [LARGE SCALE GENOMIC DNA]</scope>
</reference>
<dbReference type="Gene3D" id="1.10.287.130">
    <property type="match status" value="1"/>
</dbReference>
<dbReference type="SUPFAM" id="SSF47384">
    <property type="entry name" value="Homodimeric domain of signal transducing histidine kinase"/>
    <property type="match status" value="1"/>
</dbReference>
<dbReference type="GO" id="GO:0005886">
    <property type="term" value="C:plasma membrane"/>
    <property type="evidence" value="ECO:0007669"/>
    <property type="project" value="UniProtKB-SubCell"/>
</dbReference>
<feature type="domain" description="HAMP" evidence="17">
    <location>
        <begin position="174"/>
        <end position="226"/>
    </location>
</feature>
<dbReference type="InterPro" id="IPR004358">
    <property type="entry name" value="Sig_transdc_His_kin-like_C"/>
</dbReference>
<feature type="domain" description="Histidine kinase" evidence="16">
    <location>
        <begin position="234"/>
        <end position="436"/>
    </location>
</feature>
<dbReference type="InterPro" id="IPR003594">
    <property type="entry name" value="HATPase_dom"/>
</dbReference>
<name>A0A080M0S2_9PROT</name>
<comment type="catalytic activity">
    <reaction evidence="1">
        <text>ATP + protein L-histidine = ADP + protein N-phospho-L-histidine.</text>
        <dbReference type="EC" id="2.7.13.3"/>
    </reaction>
</comment>
<dbReference type="PROSITE" id="PS50885">
    <property type="entry name" value="HAMP"/>
    <property type="match status" value="1"/>
</dbReference>
<dbReference type="InterPro" id="IPR003660">
    <property type="entry name" value="HAMP_dom"/>
</dbReference>
<evidence type="ECO:0000256" key="5">
    <source>
        <dbReference type="ARBA" id="ARBA00022519"/>
    </source>
</evidence>
<evidence type="ECO:0000256" key="4">
    <source>
        <dbReference type="ARBA" id="ARBA00022475"/>
    </source>
</evidence>
<comment type="subcellular location">
    <subcellularLocation>
        <location evidence="2">Cell inner membrane</location>
        <topology evidence="2">Multi-pass membrane protein</topology>
    </subcellularLocation>
</comment>
<dbReference type="GO" id="GO:0005524">
    <property type="term" value="F:ATP binding"/>
    <property type="evidence" value="ECO:0007669"/>
    <property type="project" value="UniProtKB-KW"/>
</dbReference>
<keyword evidence="8 15" id="KW-0812">Transmembrane</keyword>
<dbReference type="PROSITE" id="PS50109">
    <property type="entry name" value="HIS_KIN"/>
    <property type="match status" value="1"/>
</dbReference>
<evidence type="ECO:0000256" key="12">
    <source>
        <dbReference type="ARBA" id="ARBA00022989"/>
    </source>
</evidence>
<dbReference type="PRINTS" id="PR00344">
    <property type="entry name" value="BCTRLSENSOR"/>
</dbReference>
<dbReference type="EC" id="2.7.13.3" evidence="3"/>
<dbReference type="InterPro" id="IPR036097">
    <property type="entry name" value="HisK_dim/P_sf"/>
</dbReference>
<dbReference type="Pfam" id="PF16524">
    <property type="entry name" value="RisS_PPD"/>
    <property type="match status" value="1"/>
</dbReference>
<evidence type="ECO:0000256" key="11">
    <source>
        <dbReference type="ARBA" id="ARBA00022840"/>
    </source>
</evidence>
<keyword evidence="9" id="KW-0547">Nucleotide-binding</keyword>
<keyword evidence="10" id="KW-0418">Kinase</keyword>
<gene>
    <name evidence="18" type="primary">envZ_2</name>
    <name evidence="18" type="ORF">AW06_004172</name>
</gene>
<feature type="transmembrane region" description="Helical" evidence="15">
    <location>
        <begin position="154"/>
        <end position="176"/>
    </location>
</feature>
<dbReference type="SUPFAM" id="SSF158472">
    <property type="entry name" value="HAMP domain-like"/>
    <property type="match status" value="1"/>
</dbReference>
<dbReference type="InterPro" id="IPR003661">
    <property type="entry name" value="HisK_dim/P_dom"/>
</dbReference>
<keyword evidence="7 18" id="KW-0808">Transferase</keyword>
<keyword evidence="14 15" id="KW-0472">Membrane</keyword>
<evidence type="ECO:0000256" key="2">
    <source>
        <dbReference type="ARBA" id="ARBA00004429"/>
    </source>
</evidence>
<dbReference type="InterPro" id="IPR050980">
    <property type="entry name" value="2C_sensor_his_kinase"/>
</dbReference>
<dbReference type="InterPro" id="IPR032408">
    <property type="entry name" value="RisS_PPD"/>
</dbReference>
<keyword evidence="12 15" id="KW-1133">Transmembrane helix</keyword>
<dbReference type="SMART" id="SM00304">
    <property type="entry name" value="HAMP"/>
    <property type="match status" value="1"/>
</dbReference>
<evidence type="ECO:0000256" key="1">
    <source>
        <dbReference type="ARBA" id="ARBA00000085"/>
    </source>
</evidence>
<dbReference type="CDD" id="cd06225">
    <property type="entry name" value="HAMP"/>
    <property type="match status" value="1"/>
</dbReference>
<evidence type="ECO:0000256" key="9">
    <source>
        <dbReference type="ARBA" id="ARBA00022741"/>
    </source>
</evidence>
<evidence type="ECO:0000256" key="8">
    <source>
        <dbReference type="ARBA" id="ARBA00022692"/>
    </source>
</evidence>
<dbReference type="Gene3D" id="3.30.565.10">
    <property type="entry name" value="Histidine kinase-like ATPase, C-terminal domain"/>
    <property type="match status" value="1"/>
</dbReference>
<keyword evidence="11" id="KW-0067">ATP-binding</keyword>
<dbReference type="RefSeq" id="WP_034953364.1">
    <property type="nucleotide sequence ID" value="NZ_JDST02000121.1"/>
</dbReference>
<evidence type="ECO:0000256" key="7">
    <source>
        <dbReference type="ARBA" id="ARBA00022679"/>
    </source>
</evidence>
<keyword evidence="19" id="KW-1185">Reference proteome</keyword>
<dbReference type="Pfam" id="PF02518">
    <property type="entry name" value="HATPase_c"/>
    <property type="match status" value="1"/>
</dbReference>
<evidence type="ECO:0000256" key="3">
    <source>
        <dbReference type="ARBA" id="ARBA00012438"/>
    </source>
</evidence>
<protein>
    <recommendedName>
        <fullName evidence="3">histidine kinase</fullName>
        <ecNumber evidence="3">2.7.13.3</ecNumber>
    </recommendedName>
</protein>
<evidence type="ECO:0000256" key="6">
    <source>
        <dbReference type="ARBA" id="ARBA00022553"/>
    </source>
</evidence>
<evidence type="ECO:0000256" key="13">
    <source>
        <dbReference type="ARBA" id="ARBA00023012"/>
    </source>
</evidence>
<dbReference type="Pfam" id="PF00512">
    <property type="entry name" value="HisKA"/>
    <property type="match status" value="1"/>
</dbReference>
<dbReference type="SMART" id="SM00388">
    <property type="entry name" value="HisKA"/>
    <property type="match status" value="1"/>
</dbReference>
<dbReference type="PANTHER" id="PTHR44936:SF5">
    <property type="entry name" value="SENSOR HISTIDINE KINASE ENVZ"/>
    <property type="match status" value="1"/>
</dbReference>
<dbReference type="Proteomes" id="UP000021315">
    <property type="component" value="Unassembled WGS sequence"/>
</dbReference>
<dbReference type="AlphaFoldDB" id="A0A080M0S2"/>
<dbReference type="InterPro" id="IPR036890">
    <property type="entry name" value="HATPase_C_sf"/>
</dbReference>
<evidence type="ECO:0000313" key="18">
    <source>
        <dbReference type="EMBL" id="KFB74862.1"/>
    </source>
</evidence>
<keyword evidence="13" id="KW-0902">Two-component regulatory system</keyword>
<dbReference type="Pfam" id="PF00672">
    <property type="entry name" value="HAMP"/>
    <property type="match status" value="1"/>
</dbReference>
<sequence>MRLIPRTLLWRVFLLVALLQVLAVLAWSAIYRHFALEPRARQTAQMVASVINLTRTALLTAAPSLRRELLLELSEREGIRVYPAEDDDRIAPLPDEALLQHIAVEVRRQLGTSTRLSLERNEMPGLWISFAIDDDDYWMMMPRERLDQTFPVQWLGWGVAALGLSLLGAYLIVLGVTRPLKRFARAAATISSGRWPRPLPERGADEIVLVSQGFNQMLSDLQQLDHDRNLILAGISHDLRTPLTRLRLGIEISDLEASDCAAMNEDIEEMDRVIGQFLAFARHDAGEPLQTIDCNVLLQEMTDRYRRRGALVETRLVAPLPEIAARPLALQRLLTNLIDNALQHAGSEQPLELAGGITDSRLYLEVRDRGPGIPTEQCERLKRPFTRLDAARSHSSGAGLGLAIVDRIARAHGGSFDLLPNPGGGLIARVEWPLVSPTSSAG</sequence>
<evidence type="ECO:0000259" key="16">
    <source>
        <dbReference type="PROSITE" id="PS50109"/>
    </source>
</evidence>
<dbReference type="InterPro" id="IPR005467">
    <property type="entry name" value="His_kinase_dom"/>
</dbReference>
<keyword evidence="5" id="KW-0997">Cell inner membrane</keyword>
<evidence type="ECO:0000256" key="15">
    <source>
        <dbReference type="SAM" id="Phobius"/>
    </source>
</evidence>
<dbReference type="Gene3D" id="3.30.450.300">
    <property type="entry name" value="Sensor histidine kinase RisS, periplasmic domain"/>
    <property type="match status" value="1"/>
</dbReference>
<keyword evidence="4" id="KW-1003">Cell membrane</keyword>
<comment type="caution">
    <text evidence="18">The sequence shown here is derived from an EMBL/GenBank/DDBJ whole genome shotgun (WGS) entry which is preliminary data.</text>
</comment>
<dbReference type="InterPro" id="IPR038421">
    <property type="entry name" value="RisS_PPD_sf"/>
</dbReference>
<evidence type="ECO:0000256" key="10">
    <source>
        <dbReference type="ARBA" id="ARBA00022777"/>
    </source>
</evidence>
<evidence type="ECO:0000256" key="14">
    <source>
        <dbReference type="ARBA" id="ARBA00023136"/>
    </source>
</evidence>